<feature type="compositionally biased region" description="Basic and acidic residues" evidence="1">
    <location>
        <begin position="92"/>
        <end position="107"/>
    </location>
</feature>
<name>A0AAE9DZB1_CAEBR</name>
<dbReference type="EMBL" id="CP092620">
    <property type="protein sequence ID" value="UMM10607.1"/>
    <property type="molecule type" value="Genomic_DNA"/>
</dbReference>
<accession>A0AAE9DZB1</accession>
<reference evidence="2 3" key="1">
    <citation type="submission" date="2022-04" db="EMBL/GenBank/DDBJ databases">
        <title>Chromosome-level reference genomes for two strains of Caenorhabditis briggsae: an improved platform for comparative genomics.</title>
        <authorList>
            <person name="Stevens L."/>
            <person name="Andersen E."/>
        </authorList>
    </citation>
    <scope>NUCLEOTIDE SEQUENCE [LARGE SCALE GENOMIC DNA]</scope>
    <source>
        <strain evidence="2">VX34</strain>
        <tissue evidence="2">Whole-organism</tissue>
    </source>
</reference>
<gene>
    <name evidence="2" type="ORF">L5515_000300</name>
</gene>
<organism evidence="2 3">
    <name type="scientific">Caenorhabditis briggsae</name>
    <dbReference type="NCBI Taxonomy" id="6238"/>
    <lineage>
        <taxon>Eukaryota</taxon>
        <taxon>Metazoa</taxon>
        <taxon>Ecdysozoa</taxon>
        <taxon>Nematoda</taxon>
        <taxon>Chromadorea</taxon>
        <taxon>Rhabditida</taxon>
        <taxon>Rhabditina</taxon>
        <taxon>Rhabditomorpha</taxon>
        <taxon>Rhabditoidea</taxon>
        <taxon>Rhabditidae</taxon>
        <taxon>Peloderinae</taxon>
        <taxon>Caenorhabditis</taxon>
    </lineage>
</organism>
<feature type="compositionally biased region" description="Acidic residues" evidence="1">
    <location>
        <begin position="233"/>
        <end position="245"/>
    </location>
</feature>
<evidence type="ECO:0000313" key="3">
    <source>
        <dbReference type="Proteomes" id="UP000829354"/>
    </source>
</evidence>
<dbReference type="Proteomes" id="UP000829354">
    <property type="component" value="Chromosome I"/>
</dbReference>
<evidence type="ECO:0000256" key="1">
    <source>
        <dbReference type="SAM" id="MobiDB-lite"/>
    </source>
</evidence>
<proteinExistence type="predicted"/>
<evidence type="ECO:0000313" key="2">
    <source>
        <dbReference type="EMBL" id="UMM10607.1"/>
    </source>
</evidence>
<feature type="region of interest" description="Disordered" evidence="1">
    <location>
        <begin position="388"/>
        <end position="478"/>
    </location>
</feature>
<feature type="compositionally biased region" description="Acidic residues" evidence="1">
    <location>
        <begin position="215"/>
        <end position="224"/>
    </location>
</feature>
<feature type="compositionally biased region" description="Polar residues" evidence="1">
    <location>
        <begin position="26"/>
        <end position="37"/>
    </location>
</feature>
<feature type="compositionally biased region" description="Basic and acidic residues" evidence="1">
    <location>
        <begin position="40"/>
        <end position="51"/>
    </location>
</feature>
<dbReference type="AlphaFoldDB" id="A0AAE9DZB1"/>
<feature type="region of interest" description="Disordered" evidence="1">
    <location>
        <begin position="207"/>
        <end position="256"/>
    </location>
</feature>
<keyword evidence="3" id="KW-1185">Reference proteome</keyword>
<protein>
    <submittedName>
        <fullName evidence="2">Uncharacterized protein</fullName>
    </submittedName>
</protein>
<feature type="compositionally biased region" description="Low complexity" evidence="1">
    <location>
        <begin position="73"/>
        <end position="91"/>
    </location>
</feature>
<feature type="compositionally biased region" description="Basic and acidic residues" evidence="1">
    <location>
        <begin position="416"/>
        <end position="464"/>
    </location>
</feature>
<feature type="region of interest" description="Disordered" evidence="1">
    <location>
        <begin position="1"/>
        <end position="143"/>
    </location>
</feature>
<sequence>MKRRLTTRSLSLAPSPLPMLSRLPLQPTTKETPLILNSSIDDRRDDDERRSRVNTSPDNQSSRRSTSTRRSRSPSTQRSATPQKSSSTRRSSSSEHSSENSSPERRRPTAPPSPKRPRSRQSTPGSPEPKRRHPSPLENNRVIYPMDYVTRKARNDCAFCGRNHYSDNCGKVVDPMDREVALQRSGRCRKCLTLPQYNCGPKCGREFTSGKEDSNNGEDSDNGEGSDNSKDSDPEEESGDEESEQAPDYKEDNESIQPIEIEVEVLFGEDDGSNPQEEEEEDIAIVIPPPEAERCSKMRMLAKYPKEDMTKGCVFCGDGHFADRCPVFPTAEARRQFLNNQDYCKRCLHRRGTGIHSCNDKRKCYYCHSSSHNSAVCSIPKSLTDHRQLRSSGYSRGGRQPSPDVKILEYPDPGEQYEHLQRKRDNRDNMDIRRGYNQDRRTKEDKDQRHQDHRDRHPTEDKDQSYQSGEPSAKRRGQ</sequence>
<feature type="compositionally biased region" description="Low complexity" evidence="1">
    <location>
        <begin position="7"/>
        <end position="25"/>
    </location>
</feature>